<accession>A0AAV5QKG3</accession>
<feature type="compositionally biased region" description="Polar residues" evidence="1">
    <location>
        <begin position="64"/>
        <end position="91"/>
    </location>
</feature>
<gene>
    <name evidence="2" type="ORF">DASC09_025240</name>
</gene>
<dbReference type="Proteomes" id="UP001360560">
    <property type="component" value="Unassembled WGS sequence"/>
</dbReference>
<reference evidence="2 3" key="1">
    <citation type="journal article" date="2023" name="Elife">
        <title>Identification of key yeast species and microbe-microbe interactions impacting larval growth of Drosophila in the wild.</title>
        <authorList>
            <person name="Mure A."/>
            <person name="Sugiura Y."/>
            <person name="Maeda R."/>
            <person name="Honda K."/>
            <person name="Sakurai N."/>
            <person name="Takahashi Y."/>
            <person name="Watada M."/>
            <person name="Katoh T."/>
            <person name="Gotoh A."/>
            <person name="Gotoh Y."/>
            <person name="Taniguchi I."/>
            <person name="Nakamura K."/>
            <person name="Hayashi T."/>
            <person name="Katayama T."/>
            <person name="Uemura T."/>
            <person name="Hattori Y."/>
        </authorList>
    </citation>
    <scope>NUCLEOTIDE SEQUENCE [LARGE SCALE GENOMIC DNA]</scope>
    <source>
        <strain evidence="2 3">SC-9</strain>
    </source>
</reference>
<proteinExistence type="predicted"/>
<dbReference type="AlphaFoldDB" id="A0AAV5QKG3"/>
<organism evidence="2 3">
    <name type="scientific">Saccharomycopsis crataegensis</name>
    <dbReference type="NCBI Taxonomy" id="43959"/>
    <lineage>
        <taxon>Eukaryota</taxon>
        <taxon>Fungi</taxon>
        <taxon>Dikarya</taxon>
        <taxon>Ascomycota</taxon>
        <taxon>Saccharomycotina</taxon>
        <taxon>Saccharomycetes</taxon>
        <taxon>Saccharomycopsidaceae</taxon>
        <taxon>Saccharomycopsis</taxon>
    </lineage>
</organism>
<keyword evidence="3" id="KW-1185">Reference proteome</keyword>
<protein>
    <submittedName>
        <fullName evidence="2">Uncharacterized protein</fullName>
    </submittedName>
</protein>
<feature type="region of interest" description="Disordered" evidence="1">
    <location>
        <begin position="56"/>
        <end position="130"/>
    </location>
</feature>
<evidence type="ECO:0000313" key="2">
    <source>
        <dbReference type="EMBL" id="GMM35199.1"/>
    </source>
</evidence>
<evidence type="ECO:0000256" key="1">
    <source>
        <dbReference type="SAM" id="MobiDB-lite"/>
    </source>
</evidence>
<dbReference type="EMBL" id="BTFZ01000004">
    <property type="protein sequence ID" value="GMM35199.1"/>
    <property type="molecule type" value="Genomic_DNA"/>
</dbReference>
<comment type="caution">
    <text evidence="2">The sequence shown here is derived from an EMBL/GenBank/DDBJ whole genome shotgun (WGS) entry which is preliminary data.</text>
</comment>
<feature type="compositionally biased region" description="Low complexity" evidence="1">
    <location>
        <begin position="92"/>
        <end position="130"/>
    </location>
</feature>
<evidence type="ECO:0000313" key="3">
    <source>
        <dbReference type="Proteomes" id="UP001360560"/>
    </source>
</evidence>
<dbReference type="GeneID" id="90073178"/>
<name>A0AAV5QKG3_9ASCO</name>
<dbReference type="RefSeq" id="XP_064852199.1">
    <property type="nucleotide sequence ID" value="XM_064996127.1"/>
</dbReference>
<sequence length="156" mass="15478">MGQNSVLSQFNSVQSANAAWSSSYNQETELYGLGTTDTDDSGVMLGSDWWTSITSTSTDHGDATANSITIHSTTESGSSTITYSGSAIKPQSSSSTGSSSSGSTITYSGSAIKPQSSSSTSSSSSGSTTASGMAAANSVQIVGVSALMAAVGLALL</sequence>